<dbReference type="EMBL" id="HG793147">
    <property type="protein sequence ID" value="CRL25289.1"/>
    <property type="molecule type" value="Genomic_DNA"/>
</dbReference>
<gene>
    <name evidence="3" type="ORF">PCAMFM013_S014g000185</name>
</gene>
<feature type="domain" description="SRR1-like" evidence="2">
    <location>
        <begin position="166"/>
        <end position="283"/>
    </location>
</feature>
<evidence type="ECO:0000313" key="4">
    <source>
        <dbReference type="Proteomes" id="UP000053732"/>
    </source>
</evidence>
<organism evidence="3 4">
    <name type="scientific">Penicillium camemberti (strain FM 013)</name>
    <dbReference type="NCBI Taxonomy" id="1429867"/>
    <lineage>
        <taxon>Eukaryota</taxon>
        <taxon>Fungi</taxon>
        <taxon>Dikarya</taxon>
        <taxon>Ascomycota</taxon>
        <taxon>Pezizomycotina</taxon>
        <taxon>Eurotiomycetes</taxon>
        <taxon>Eurotiomycetidae</taxon>
        <taxon>Eurotiales</taxon>
        <taxon>Aspergillaceae</taxon>
        <taxon>Penicillium</taxon>
    </lineage>
</organism>
<dbReference type="Pfam" id="PF07985">
    <property type="entry name" value="SRR1"/>
    <property type="match status" value="1"/>
</dbReference>
<proteinExistence type="predicted"/>
<keyword evidence="4" id="KW-1185">Reference proteome</keyword>
<accession>A0A0G4PG31</accession>
<dbReference type="InterPro" id="IPR012942">
    <property type="entry name" value="SRR1-like"/>
</dbReference>
<dbReference type="PANTHER" id="PTHR42080">
    <property type="entry name" value="SRR1 DOMAIN-CONTAINING PROTEIN"/>
    <property type="match status" value="1"/>
</dbReference>
<dbReference type="PANTHER" id="PTHR42080:SF1">
    <property type="entry name" value="SRR1-LIKE DOMAIN-CONTAINING PROTEIN"/>
    <property type="match status" value="1"/>
</dbReference>
<protein>
    <submittedName>
        <fullName evidence="3">Str. FM013</fullName>
    </submittedName>
</protein>
<sequence>MHHLHTFHGNPELGTRPSKEPCSIERAMELLKAWHESDRPFFTKKDLQDVSNQLNRRYSTRRKSNSKQLVSVKGLSGTKIYYEVITGQVLSGAENEEWEVIELAEAFFPLQIEHTMLARASDTKQPTSPEYVENPVAVDEALKTTLKSWKKTPEFQGLESILKFVFNAHEVTKVVGIASGSIEFGPESHDDTYRSAVQHSIMITIRDRLEDITNKKIQLCAQDPCYTAVDTWALAQHGCNALEDPQALLEIDDDCVLFSCCPALPLKEITVGFARPAMLIWDRVVPGTIVGRHNPNTDRVRNMIENEYDCYEFWGIYGTGRGPFMANLVVYVRR</sequence>
<dbReference type="Proteomes" id="UP000053732">
    <property type="component" value="Unassembled WGS sequence"/>
</dbReference>
<evidence type="ECO:0000256" key="1">
    <source>
        <dbReference type="SAM" id="MobiDB-lite"/>
    </source>
</evidence>
<evidence type="ECO:0000259" key="2">
    <source>
        <dbReference type="Pfam" id="PF07985"/>
    </source>
</evidence>
<reference evidence="3 4" key="1">
    <citation type="journal article" date="2014" name="Nat. Commun.">
        <title>Multiple recent horizontal transfers of a large genomic region in cheese making fungi.</title>
        <authorList>
            <person name="Cheeseman K."/>
            <person name="Ropars J."/>
            <person name="Renault P."/>
            <person name="Dupont J."/>
            <person name="Gouzy J."/>
            <person name="Branca A."/>
            <person name="Abraham A.L."/>
            <person name="Ceppi M."/>
            <person name="Conseiller E."/>
            <person name="Debuchy R."/>
            <person name="Malagnac F."/>
            <person name="Goarin A."/>
            <person name="Silar P."/>
            <person name="Lacoste S."/>
            <person name="Sallet E."/>
            <person name="Bensimon A."/>
            <person name="Giraud T."/>
            <person name="Brygoo Y."/>
        </authorList>
    </citation>
    <scope>NUCLEOTIDE SEQUENCE [LARGE SCALE GENOMIC DNA]</scope>
    <source>
        <strain evidence="4">FM 013</strain>
    </source>
</reference>
<dbReference type="AlphaFoldDB" id="A0A0G4PG31"/>
<evidence type="ECO:0000313" key="3">
    <source>
        <dbReference type="EMBL" id="CRL25289.1"/>
    </source>
</evidence>
<feature type="region of interest" description="Disordered" evidence="1">
    <location>
        <begin position="1"/>
        <end position="20"/>
    </location>
</feature>
<name>A0A0G4PG31_PENC3</name>